<dbReference type="PANTHER" id="PTHR33884:SF3">
    <property type="entry name" value="UPF0410 PROTEIN YMGE"/>
    <property type="match status" value="1"/>
</dbReference>
<evidence type="ECO:0000256" key="1">
    <source>
        <dbReference type="ARBA" id="ARBA00004651"/>
    </source>
</evidence>
<gene>
    <name evidence="8" type="ORF">LZ495_18810</name>
</gene>
<reference evidence="8" key="1">
    <citation type="submission" date="2022-01" db="EMBL/GenBank/DDBJ databases">
        <title>Genome-Based Taxonomic Classification of the Phylum Actinobacteria.</title>
        <authorList>
            <person name="Gao Y."/>
        </authorList>
    </citation>
    <scope>NUCLEOTIDE SEQUENCE</scope>
    <source>
        <strain evidence="8">KLBMP 8922</strain>
    </source>
</reference>
<keyword evidence="5 7" id="KW-1133">Transmembrane helix</keyword>
<evidence type="ECO:0000256" key="6">
    <source>
        <dbReference type="ARBA" id="ARBA00023136"/>
    </source>
</evidence>
<feature type="transmembrane region" description="Helical" evidence="7">
    <location>
        <begin position="60"/>
        <end position="82"/>
    </location>
</feature>
<proteinExistence type="inferred from homology"/>
<evidence type="ECO:0000256" key="7">
    <source>
        <dbReference type="SAM" id="Phobius"/>
    </source>
</evidence>
<dbReference type="RefSeq" id="WP_235053471.1">
    <property type="nucleotide sequence ID" value="NZ_JAKFHA010000010.1"/>
</dbReference>
<sequence length="103" mass="10762">MGIIAWIVLGLAAGIIAKMLVPGQDPGGLIVTALIGMTGALVGGFIAVQVFDVDGTQGFFNLSTWVSAIAGSILLLVAYRAITNRGSGHSRGRRGLRRRTARR</sequence>
<comment type="caution">
    <text evidence="8">The sequence shown here is derived from an EMBL/GenBank/DDBJ whole genome shotgun (WGS) entry which is preliminary data.</text>
</comment>
<evidence type="ECO:0000256" key="5">
    <source>
        <dbReference type="ARBA" id="ARBA00022989"/>
    </source>
</evidence>
<comment type="similarity">
    <text evidence="2">Belongs to the UPF0410 family.</text>
</comment>
<comment type="subcellular location">
    <subcellularLocation>
        <location evidence="1">Cell membrane</location>
        <topology evidence="1">Multi-pass membrane protein</topology>
    </subcellularLocation>
</comment>
<keyword evidence="6 7" id="KW-0472">Membrane</keyword>
<dbReference type="PANTHER" id="PTHR33884">
    <property type="entry name" value="UPF0410 PROTEIN YMGE"/>
    <property type="match status" value="1"/>
</dbReference>
<evidence type="ECO:0000313" key="8">
    <source>
        <dbReference type="EMBL" id="MCF2529251.1"/>
    </source>
</evidence>
<protein>
    <submittedName>
        <fullName evidence="8">GlsB/YeaQ/YmgE family stress response membrane protein</fullName>
    </submittedName>
</protein>
<keyword evidence="9" id="KW-1185">Reference proteome</keyword>
<dbReference type="GO" id="GO:0005886">
    <property type="term" value="C:plasma membrane"/>
    <property type="evidence" value="ECO:0007669"/>
    <property type="project" value="UniProtKB-SubCell"/>
</dbReference>
<feature type="transmembrane region" description="Helical" evidence="7">
    <location>
        <begin position="27"/>
        <end position="48"/>
    </location>
</feature>
<name>A0AA41Q1X5_9ACTN</name>
<evidence type="ECO:0000256" key="3">
    <source>
        <dbReference type="ARBA" id="ARBA00022475"/>
    </source>
</evidence>
<keyword evidence="3" id="KW-1003">Cell membrane</keyword>
<dbReference type="Proteomes" id="UP001165378">
    <property type="component" value="Unassembled WGS sequence"/>
</dbReference>
<dbReference type="InterPro" id="IPR007341">
    <property type="entry name" value="Transgly_assoc"/>
</dbReference>
<dbReference type="AlphaFoldDB" id="A0AA41Q1X5"/>
<evidence type="ECO:0000256" key="2">
    <source>
        <dbReference type="ARBA" id="ARBA00011006"/>
    </source>
</evidence>
<dbReference type="Pfam" id="PF04226">
    <property type="entry name" value="Transgly_assoc"/>
    <property type="match status" value="1"/>
</dbReference>
<accession>A0AA41Q1X5</accession>
<keyword evidence="4 7" id="KW-0812">Transmembrane</keyword>
<evidence type="ECO:0000313" key="9">
    <source>
        <dbReference type="Proteomes" id="UP001165378"/>
    </source>
</evidence>
<organism evidence="8 9">
    <name type="scientific">Yinghuangia soli</name>
    <dbReference type="NCBI Taxonomy" id="2908204"/>
    <lineage>
        <taxon>Bacteria</taxon>
        <taxon>Bacillati</taxon>
        <taxon>Actinomycetota</taxon>
        <taxon>Actinomycetes</taxon>
        <taxon>Kitasatosporales</taxon>
        <taxon>Streptomycetaceae</taxon>
        <taxon>Yinghuangia</taxon>
    </lineage>
</organism>
<dbReference type="EMBL" id="JAKFHA010000010">
    <property type="protein sequence ID" value="MCF2529251.1"/>
    <property type="molecule type" value="Genomic_DNA"/>
</dbReference>
<evidence type="ECO:0000256" key="4">
    <source>
        <dbReference type="ARBA" id="ARBA00022692"/>
    </source>
</evidence>